<dbReference type="Proteomes" id="UP001237642">
    <property type="component" value="Unassembled WGS sequence"/>
</dbReference>
<dbReference type="PANTHER" id="PTHR31541:SF25">
    <property type="entry name" value="GAMMA-GLIADIN B"/>
    <property type="match status" value="1"/>
</dbReference>
<keyword evidence="3" id="KW-0238">DNA-binding</keyword>
<keyword evidence="8" id="KW-1185">Reference proteome</keyword>
<dbReference type="GO" id="GO:0005634">
    <property type="term" value="C:nucleus"/>
    <property type="evidence" value="ECO:0007669"/>
    <property type="project" value="UniProtKB-SubCell"/>
</dbReference>
<keyword evidence="4" id="KW-0804">Transcription</keyword>
<accession>A0AAD8MRZ3</accession>
<feature type="compositionally biased region" description="Basic and acidic residues" evidence="6">
    <location>
        <begin position="573"/>
        <end position="589"/>
    </location>
</feature>
<dbReference type="AlphaFoldDB" id="A0AAD8MRZ3"/>
<dbReference type="InterPro" id="IPR015300">
    <property type="entry name" value="DNA-bd_pseudobarrel_sf"/>
</dbReference>
<evidence type="ECO:0000256" key="5">
    <source>
        <dbReference type="ARBA" id="ARBA00023242"/>
    </source>
</evidence>
<evidence type="ECO:0000256" key="2">
    <source>
        <dbReference type="ARBA" id="ARBA00023015"/>
    </source>
</evidence>
<evidence type="ECO:0000256" key="4">
    <source>
        <dbReference type="ARBA" id="ARBA00023163"/>
    </source>
</evidence>
<evidence type="ECO:0000313" key="8">
    <source>
        <dbReference type="Proteomes" id="UP001237642"/>
    </source>
</evidence>
<gene>
    <name evidence="7" type="ORF">POM88_019503</name>
</gene>
<dbReference type="InterPro" id="IPR005508">
    <property type="entry name" value="At2g31720-like"/>
</dbReference>
<evidence type="ECO:0000256" key="6">
    <source>
        <dbReference type="SAM" id="MobiDB-lite"/>
    </source>
</evidence>
<dbReference type="Gene3D" id="2.40.330.10">
    <property type="entry name" value="DNA-binding pseudobarrel domain"/>
    <property type="match status" value="2"/>
</dbReference>
<protein>
    <submittedName>
        <fullName evidence="7">Uncharacterized protein</fullName>
    </submittedName>
</protein>
<feature type="region of interest" description="Disordered" evidence="6">
    <location>
        <begin position="573"/>
        <end position="611"/>
    </location>
</feature>
<keyword evidence="5" id="KW-0539">Nucleus</keyword>
<dbReference type="PANTHER" id="PTHR31541">
    <property type="entry name" value="B3 DOMAIN PLANT PROTEIN-RELATED"/>
    <property type="match status" value="1"/>
</dbReference>
<comment type="caution">
    <text evidence="7">The sequence shown here is derived from an EMBL/GenBank/DDBJ whole genome shotgun (WGS) entry which is preliminary data.</text>
</comment>
<evidence type="ECO:0000256" key="1">
    <source>
        <dbReference type="ARBA" id="ARBA00004123"/>
    </source>
</evidence>
<dbReference type="GO" id="GO:0003677">
    <property type="term" value="F:DNA binding"/>
    <property type="evidence" value="ECO:0007669"/>
    <property type="project" value="UniProtKB-KW"/>
</dbReference>
<organism evidence="7 8">
    <name type="scientific">Heracleum sosnowskyi</name>
    <dbReference type="NCBI Taxonomy" id="360622"/>
    <lineage>
        <taxon>Eukaryota</taxon>
        <taxon>Viridiplantae</taxon>
        <taxon>Streptophyta</taxon>
        <taxon>Embryophyta</taxon>
        <taxon>Tracheophyta</taxon>
        <taxon>Spermatophyta</taxon>
        <taxon>Magnoliopsida</taxon>
        <taxon>eudicotyledons</taxon>
        <taxon>Gunneridae</taxon>
        <taxon>Pentapetalae</taxon>
        <taxon>asterids</taxon>
        <taxon>campanulids</taxon>
        <taxon>Apiales</taxon>
        <taxon>Apiaceae</taxon>
        <taxon>Apioideae</taxon>
        <taxon>apioid superclade</taxon>
        <taxon>Tordylieae</taxon>
        <taxon>Tordyliinae</taxon>
        <taxon>Heracleum</taxon>
    </lineage>
</organism>
<evidence type="ECO:0000313" key="7">
    <source>
        <dbReference type="EMBL" id="KAK1381768.1"/>
    </source>
</evidence>
<name>A0AAD8MRZ3_9APIA</name>
<reference evidence="7" key="2">
    <citation type="submission" date="2023-05" db="EMBL/GenBank/DDBJ databases">
        <authorList>
            <person name="Schelkunov M.I."/>
        </authorList>
    </citation>
    <scope>NUCLEOTIDE SEQUENCE</scope>
    <source>
        <strain evidence="7">Hsosn_3</strain>
        <tissue evidence="7">Leaf</tissue>
    </source>
</reference>
<sequence length="802" mass="92786">MSILMPQNLKDYITELNLEAPPLFVAQKLLQVADVTSKLNRLLLPKRLINVEFFDNFQTEVDKELLEKKEAIEVNLVDGMMREYHTLHLAKWDIMKSCPFSVLLQRFLKFFNISLNVDFMTLYCFLYSHWNVLSCYQLHFSLVSVCNRLSEQSNSISKVFMMGSILKFRYMTLDLTLNSNADDKLEDHTIVADDINDSNLDGEECFVDECASDKESKKSRQSGVGKVPKKSRTPRVFLGQLTWKPREDAYLFSSAQVIIDEKNSRVSEKRPLDDQDYNVPDGVLVEKLTCEAGEDSYQDRNCQMIIHENNSIESEKRPLDEDNVVHDGVFIEKLTCELGEDSHQYHSAQGIIEKKNSRQSKKRPLDEEFIVLDDDLGKKRQKNGDEKTVANRRKQVPLVQNHTPSELPPNLQDYISKLNLEAPPMFFAQKVLTASDVRQNQNRLLMAKSIINTAFLENFVTDNEKKRIMNREDVEVSLVDNKMHEYHTLNFRQWEMTKSLTYSLKTAWFTVVTDNNLEEAVLEKDKDDNKKKCKEVAVAVMKEGDKLMSDVLVQPGEDVYQFRSAQVIIDEKNSKAPEKHPLDEDHVAPDDDYEEAESSDKKRQKRIEKKKTVPRKQVQVYNLPSELPQHFQEYISGLNLEVPPLFVAQKLLTVTDISVNQDRLSLPKSLINPEFRHNFLTENEKKLVKNTMHVEVNLVDDMMHEYNTLHMTQWAVNSTSPIVLRRAWNDVVLDNKLKAVIVLNEPKPIMAMEYDNKLIADVVARVWSFRRESNIWFALNLQAMTELKILGTTKKGVPILSK</sequence>
<dbReference type="EMBL" id="JAUIZM010000005">
    <property type="protein sequence ID" value="KAK1381768.1"/>
    <property type="molecule type" value="Genomic_DNA"/>
</dbReference>
<comment type="subcellular location">
    <subcellularLocation>
        <location evidence="1">Nucleus</location>
    </subcellularLocation>
</comment>
<proteinExistence type="predicted"/>
<keyword evidence="2" id="KW-0805">Transcription regulation</keyword>
<dbReference type="Pfam" id="PF03754">
    <property type="entry name" value="At2g31720-like"/>
    <property type="match status" value="2"/>
</dbReference>
<evidence type="ECO:0000256" key="3">
    <source>
        <dbReference type="ARBA" id="ARBA00023125"/>
    </source>
</evidence>
<reference evidence="7" key="1">
    <citation type="submission" date="2023-02" db="EMBL/GenBank/DDBJ databases">
        <title>Genome of toxic invasive species Heracleum sosnowskyi carries increased number of genes despite the absence of recent whole-genome duplications.</title>
        <authorList>
            <person name="Schelkunov M."/>
            <person name="Shtratnikova V."/>
            <person name="Makarenko M."/>
            <person name="Klepikova A."/>
            <person name="Omelchenko D."/>
            <person name="Novikova G."/>
            <person name="Obukhova E."/>
            <person name="Bogdanov V."/>
            <person name="Penin A."/>
            <person name="Logacheva M."/>
        </authorList>
    </citation>
    <scope>NUCLEOTIDE SEQUENCE</scope>
    <source>
        <strain evidence="7">Hsosn_3</strain>
        <tissue evidence="7">Leaf</tissue>
    </source>
</reference>
<feature type="compositionally biased region" description="Basic residues" evidence="6">
    <location>
        <begin position="602"/>
        <end position="611"/>
    </location>
</feature>